<evidence type="ECO:0000313" key="3">
    <source>
        <dbReference type="Proteomes" id="UP000765509"/>
    </source>
</evidence>
<reference evidence="2" key="1">
    <citation type="submission" date="2021-03" db="EMBL/GenBank/DDBJ databases">
        <title>Draft genome sequence of rust myrtle Austropuccinia psidii MF-1, a brazilian biotype.</title>
        <authorList>
            <person name="Quecine M.C."/>
            <person name="Pachon D.M.R."/>
            <person name="Bonatelli M.L."/>
            <person name="Correr F.H."/>
            <person name="Franceschini L.M."/>
            <person name="Leite T.F."/>
            <person name="Margarido G.R.A."/>
            <person name="Almeida C.A."/>
            <person name="Ferrarezi J.A."/>
            <person name="Labate C.A."/>
        </authorList>
    </citation>
    <scope>NUCLEOTIDE SEQUENCE</scope>
    <source>
        <strain evidence="2">MF-1</strain>
    </source>
</reference>
<name>A0A9Q3DWU6_9BASI</name>
<dbReference type="AlphaFoldDB" id="A0A9Q3DWU6"/>
<feature type="compositionally biased region" description="Polar residues" evidence="1">
    <location>
        <begin position="55"/>
        <end position="74"/>
    </location>
</feature>
<dbReference type="Proteomes" id="UP000765509">
    <property type="component" value="Unassembled WGS sequence"/>
</dbReference>
<evidence type="ECO:0000313" key="2">
    <source>
        <dbReference type="EMBL" id="MBW0510719.1"/>
    </source>
</evidence>
<comment type="caution">
    <text evidence="2">The sequence shown here is derived from an EMBL/GenBank/DDBJ whole genome shotgun (WGS) entry which is preliminary data.</text>
</comment>
<keyword evidence="3" id="KW-1185">Reference proteome</keyword>
<accession>A0A9Q3DWU6</accession>
<feature type="region of interest" description="Disordered" evidence="1">
    <location>
        <begin position="1"/>
        <end position="25"/>
    </location>
</feature>
<organism evidence="2 3">
    <name type="scientific">Austropuccinia psidii MF-1</name>
    <dbReference type="NCBI Taxonomy" id="1389203"/>
    <lineage>
        <taxon>Eukaryota</taxon>
        <taxon>Fungi</taxon>
        <taxon>Dikarya</taxon>
        <taxon>Basidiomycota</taxon>
        <taxon>Pucciniomycotina</taxon>
        <taxon>Pucciniomycetes</taxon>
        <taxon>Pucciniales</taxon>
        <taxon>Sphaerophragmiaceae</taxon>
        <taxon>Austropuccinia</taxon>
    </lineage>
</organism>
<dbReference type="EMBL" id="AVOT02021730">
    <property type="protein sequence ID" value="MBW0510719.1"/>
    <property type="molecule type" value="Genomic_DNA"/>
</dbReference>
<proteinExistence type="predicted"/>
<protein>
    <submittedName>
        <fullName evidence="2">Uncharacterized protein</fullName>
    </submittedName>
</protein>
<gene>
    <name evidence="2" type="ORF">O181_050434</name>
</gene>
<sequence>MGPLGPFWTKSNEAKRIQPPAPTARWVPNHKWAHLSQFLALNLNSPKNGEKDPRTQINQEPKSGHSQPLASGSHQLKFSKLLPPFRRRNLLHQCTLYQGVRHGAYMV</sequence>
<evidence type="ECO:0000256" key="1">
    <source>
        <dbReference type="SAM" id="MobiDB-lite"/>
    </source>
</evidence>
<feature type="region of interest" description="Disordered" evidence="1">
    <location>
        <begin position="43"/>
        <end position="74"/>
    </location>
</feature>